<sequence length="703" mass="76768">MGLRSTALAGVVACGIAAGQGVSAPGATQAPRSPSRPGAQADAAVAAQALLERGRALLRTGDRYAALGAIAQARRLQPDNAEVTQALADVLMELGAPSAAAHALGARADPGVRSRVAGQRLRWAIDIPPRGPDPRRRFDAVDPALARLDALLVEARAATPPDPGLVTRLQRDRAVALRQRERWQDAVDQVEALRAAQDALPAYVLVAEADALLALRRPADARRVYDEALQRLTPSERADDEGPWRSIMMGRAYAETESEEFDAAFATVDALVAAAGPPWRRAGEHQTPRENEAWLEAQAFDAAVHSYADMPAAAWQRIAPLERGAPALPWLRAQAADIAAQQGWPRRAEDGVDAAAALAPEDFGIRVQQVDSDTRRHRLLRADARLAPLLEEGADIPRVQQARRELDAAMGPSVRFALGGRHTDNQALQGPGNGGEASLQVESSTFAGTWRLIGLADSSSDSIEEGRAERHRFGGGVQALWPDWKVNALAWSQTGSLNTSGGSLATQWQPTDHWTFLADAAKHSPDTPLRADFHGITADAARGGLRYAWTESTEAGLKAQYMDFSDGNRREQVTIDGALTLLDRPHLDIMVRPRVEWQRNSLAVTPYFNPRESWLPSLEAQVQHVLGRVYERVLLQRLRLTIGMFDQRDFGGYAVGGAAYEQTWRHDPWTELTWGIEWASNVYNGQRERTLNGYLKLEHRFGR</sequence>
<dbReference type="RefSeq" id="WP_301816246.1">
    <property type="nucleotide sequence ID" value="NZ_JAUJZH010000050.1"/>
</dbReference>
<keyword evidence="4" id="KW-1185">Reference proteome</keyword>
<accession>A0ABT8SG10</accession>
<dbReference type="InterPro" id="IPR023870">
    <property type="entry name" value="PGA_export_porin_PgaA"/>
</dbReference>
<dbReference type="Pfam" id="PF21197">
    <property type="entry name" value="PgaA_barrel"/>
    <property type="match status" value="1"/>
</dbReference>
<dbReference type="Proteomes" id="UP001169027">
    <property type="component" value="Unassembled WGS sequence"/>
</dbReference>
<dbReference type="EMBL" id="JAUKVY010000050">
    <property type="protein sequence ID" value="MDO1537822.1"/>
    <property type="molecule type" value="Genomic_DNA"/>
</dbReference>
<dbReference type="InterPro" id="IPR019734">
    <property type="entry name" value="TPR_rpt"/>
</dbReference>
<evidence type="ECO:0000313" key="4">
    <source>
        <dbReference type="Proteomes" id="UP001169027"/>
    </source>
</evidence>
<evidence type="ECO:0000313" key="3">
    <source>
        <dbReference type="EMBL" id="MDO1537822.1"/>
    </source>
</evidence>
<proteinExistence type="predicted"/>
<name>A0ABT8SG10_9BURK</name>
<feature type="repeat" description="TPR" evidence="1">
    <location>
        <begin position="47"/>
        <end position="80"/>
    </location>
</feature>
<dbReference type="SUPFAM" id="SSF48452">
    <property type="entry name" value="TPR-like"/>
    <property type="match status" value="1"/>
</dbReference>
<evidence type="ECO:0000256" key="1">
    <source>
        <dbReference type="PROSITE-ProRule" id="PRU00339"/>
    </source>
</evidence>
<reference evidence="3" key="1">
    <citation type="submission" date="2023-06" db="EMBL/GenBank/DDBJ databases">
        <authorList>
            <person name="Jiang Y."/>
            <person name="Liu Q."/>
        </authorList>
    </citation>
    <scope>NUCLEOTIDE SEQUENCE</scope>
    <source>
        <strain evidence="3">CGMCC 1.12090</strain>
    </source>
</reference>
<gene>
    <name evidence="3" type="primary">pgaA</name>
    <name evidence="3" type="ORF">Q2T77_36870</name>
</gene>
<evidence type="ECO:0000259" key="2">
    <source>
        <dbReference type="Pfam" id="PF21197"/>
    </source>
</evidence>
<dbReference type="PROSITE" id="PS50005">
    <property type="entry name" value="TPR"/>
    <property type="match status" value="1"/>
</dbReference>
<dbReference type="InterPro" id="IPR049003">
    <property type="entry name" value="PgaA_barrel"/>
</dbReference>
<dbReference type="NCBIfam" id="TIGR03939">
    <property type="entry name" value="PGA_TPR_OMP"/>
    <property type="match status" value="1"/>
</dbReference>
<dbReference type="Gene3D" id="1.25.40.10">
    <property type="entry name" value="Tetratricopeptide repeat domain"/>
    <property type="match status" value="1"/>
</dbReference>
<keyword evidence="1" id="KW-0802">TPR repeat</keyword>
<dbReference type="InterPro" id="IPR011990">
    <property type="entry name" value="TPR-like_helical_dom_sf"/>
</dbReference>
<organism evidence="3 4">
    <name type="scientific">Variovorax ginsengisoli</name>
    <dbReference type="NCBI Taxonomy" id="363844"/>
    <lineage>
        <taxon>Bacteria</taxon>
        <taxon>Pseudomonadati</taxon>
        <taxon>Pseudomonadota</taxon>
        <taxon>Betaproteobacteria</taxon>
        <taxon>Burkholderiales</taxon>
        <taxon>Comamonadaceae</taxon>
        <taxon>Variovorax</taxon>
    </lineage>
</organism>
<protein>
    <submittedName>
        <fullName evidence="3">Poly-beta-1,6 N-acetyl-D-glucosamine export porin PgaA</fullName>
    </submittedName>
</protein>
<feature type="domain" description="PgaA membrane beta barrel" evidence="2">
    <location>
        <begin position="443"/>
        <end position="701"/>
    </location>
</feature>
<comment type="caution">
    <text evidence="3">The sequence shown here is derived from an EMBL/GenBank/DDBJ whole genome shotgun (WGS) entry which is preliminary data.</text>
</comment>